<organism evidence="2 3">
    <name type="scientific">Solitalea longa</name>
    <dbReference type="NCBI Taxonomy" id="2079460"/>
    <lineage>
        <taxon>Bacteria</taxon>
        <taxon>Pseudomonadati</taxon>
        <taxon>Bacteroidota</taxon>
        <taxon>Sphingobacteriia</taxon>
        <taxon>Sphingobacteriales</taxon>
        <taxon>Sphingobacteriaceae</taxon>
        <taxon>Solitalea</taxon>
    </lineage>
</organism>
<evidence type="ECO:0000313" key="2">
    <source>
        <dbReference type="EMBL" id="POY35879.1"/>
    </source>
</evidence>
<comment type="caution">
    <text evidence="2">The sequence shown here is derived from an EMBL/GenBank/DDBJ whole genome shotgun (WGS) entry which is preliminary data.</text>
</comment>
<keyword evidence="1" id="KW-0812">Transmembrane</keyword>
<reference evidence="2 3" key="1">
    <citation type="submission" date="2018-01" db="EMBL/GenBank/DDBJ databases">
        <authorList>
            <person name="Gaut B.S."/>
            <person name="Morton B.R."/>
            <person name="Clegg M.T."/>
            <person name="Duvall M.R."/>
        </authorList>
    </citation>
    <scope>NUCLEOTIDE SEQUENCE [LARGE SCALE GENOMIC DNA]</scope>
    <source>
        <strain evidence="2 3">HR-AV</strain>
    </source>
</reference>
<dbReference type="EMBL" id="PQVF01000009">
    <property type="protein sequence ID" value="POY35879.1"/>
    <property type="molecule type" value="Genomic_DNA"/>
</dbReference>
<dbReference type="RefSeq" id="WP_103789792.1">
    <property type="nucleotide sequence ID" value="NZ_PQVF01000009.1"/>
</dbReference>
<proteinExistence type="predicted"/>
<dbReference type="AlphaFoldDB" id="A0A2S5A0P0"/>
<evidence type="ECO:0000256" key="1">
    <source>
        <dbReference type="SAM" id="Phobius"/>
    </source>
</evidence>
<gene>
    <name evidence="2" type="ORF">C3K47_14115</name>
</gene>
<keyword evidence="1" id="KW-0472">Membrane</keyword>
<keyword evidence="3" id="KW-1185">Reference proteome</keyword>
<dbReference type="OrthoDB" id="799841at2"/>
<accession>A0A2S5A0P0</accession>
<protein>
    <submittedName>
        <fullName evidence="2">Uncharacterized protein</fullName>
    </submittedName>
</protein>
<dbReference type="Proteomes" id="UP000236893">
    <property type="component" value="Unassembled WGS sequence"/>
</dbReference>
<sequence>MKTINKVSFNFNYLPVIAPILLLFLILINPYAPANALPNNLHVSDSTLDHEKIREVLTSQQLFVVEAKPNGKNVKFKAELRDAYKIIKYDKDSSSIELNWTMCTKNCCPQPGFYSYGTTEYKKLDTLIKAAIIGMPMRK</sequence>
<name>A0A2S5A0P0_9SPHI</name>
<evidence type="ECO:0000313" key="3">
    <source>
        <dbReference type="Proteomes" id="UP000236893"/>
    </source>
</evidence>
<keyword evidence="1" id="KW-1133">Transmembrane helix</keyword>
<feature type="transmembrane region" description="Helical" evidence="1">
    <location>
        <begin position="12"/>
        <end position="32"/>
    </location>
</feature>